<keyword evidence="3" id="KW-1185">Reference proteome</keyword>
<proteinExistence type="predicted"/>
<dbReference type="CDD" id="cd00090">
    <property type="entry name" value="HTH_ARSR"/>
    <property type="match status" value="1"/>
</dbReference>
<feature type="domain" description="HTH arsR-type" evidence="1">
    <location>
        <begin position="1"/>
        <end position="94"/>
    </location>
</feature>
<protein>
    <submittedName>
        <fullName evidence="2">ArsR family transcriptional regulator</fullName>
    </submittedName>
</protein>
<name>A0ABT2X204_9RHOB</name>
<comment type="caution">
    <text evidence="2">The sequence shown here is derived from an EMBL/GenBank/DDBJ whole genome shotgun (WGS) entry which is preliminary data.</text>
</comment>
<dbReference type="PANTHER" id="PTHR39168">
    <property type="entry name" value="TRANSCRIPTIONAL REGULATOR-RELATED"/>
    <property type="match status" value="1"/>
</dbReference>
<evidence type="ECO:0000313" key="3">
    <source>
        <dbReference type="Proteomes" id="UP001209535"/>
    </source>
</evidence>
<dbReference type="Proteomes" id="UP001209535">
    <property type="component" value="Unassembled WGS sequence"/>
</dbReference>
<sequence length="237" mass="24939">MNGLTAIAEVAWLIGDPARANILYALRDDGHVSAGDLAEVAGLAPSTTSGHLARLAEAGLVRIDARGRKRFYSLGDPAVAEILEGIEALVRRLSDREPEPLPWDRGRVHSRMCLDHLAGRLGAQLAGAAIGKDYIRHSARGLALTGTGAAWLGSLGVDVARIEAEPRRFLGLCPDWSRQMTHIGGAVGAAIYRGLVGTGWLRREPGSDRVAVTPKGVAGFRAEFGLDLREAAAGGAA</sequence>
<organism evidence="2 3">
    <name type="scientific">Albidovulum salinarum</name>
    <dbReference type="NCBI Taxonomy" id="2984153"/>
    <lineage>
        <taxon>Bacteria</taxon>
        <taxon>Pseudomonadati</taxon>
        <taxon>Pseudomonadota</taxon>
        <taxon>Alphaproteobacteria</taxon>
        <taxon>Rhodobacterales</taxon>
        <taxon>Paracoccaceae</taxon>
        <taxon>Albidovulum</taxon>
    </lineage>
</organism>
<dbReference type="PRINTS" id="PR00778">
    <property type="entry name" value="HTHARSR"/>
</dbReference>
<dbReference type="SMART" id="SM00418">
    <property type="entry name" value="HTH_ARSR"/>
    <property type="match status" value="1"/>
</dbReference>
<dbReference type="SUPFAM" id="SSF46785">
    <property type="entry name" value="Winged helix' DNA-binding domain"/>
    <property type="match status" value="1"/>
</dbReference>
<dbReference type="EMBL" id="JAOVQO010000006">
    <property type="protein sequence ID" value="MCU9847982.1"/>
    <property type="molecule type" value="Genomic_DNA"/>
</dbReference>
<dbReference type="InterPro" id="IPR036388">
    <property type="entry name" value="WH-like_DNA-bd_sf"/>
</dbReference>
<dbReference type="PROSITE" id="PS50987">
    <property type="entry name" value="HTH_ARSR_2"/>
    <property type="match status" value="1"/>
</dbReference>
<dbReference type="PANTHER" id="PTHR39168:SF1">
    <property type="entry name" value="TRANSCRIPTIONAL REGULATORY PROTEIN"/>
    <property type="match status" value="1"/>
</dbReference>
<dbReference type="InterPro" id="IPR011991">
    <property type="entry name" value="ArsR-like_HTH"/>
</dbReference>
<dbReference type="InterPro" id="IPR001845">
    <property type="entry name" value="HTH_ArsR_DNA-bd_dom"/>
</dbReference>
<evidence type="ECO:0000313" key="2">
    <source>
        <dbReference type="EMBL" id="MCU9847982.1"/>
    </source>
</evidence>
<dbReference type="InterPro" id="IPR036390">
    <property type="entry name" value="WH_DNA-bd_sf"/>
</dbReference>
<gene>
    <name evidence="2" type="ORF">OEZ60_08180</name>
</gene>
<dbReference type="Gene3D" id="1.10.10.10">
    <property type="entry name" value="Winged helix-like DNA-binding domain superfamily/Winged helix DNA-binding domain"/>
    <property type="match status" value="1"/>
</dbReference>
<evidence type="ECO:0000259" key="1">
    <source>
        <dbReference type="PROSITE" id="PS50987"/>
    </source>
</evidence>
<dbReference type="RefSeq" id="WP_263334930.1">
    <property type="nucleotide sequence ID" value="NZ_JAOVQO010000006.1"/>
</dbReference>
<dbReference type="Pfam" id="PF01022">
    <property type="entry name" value="HTH_5"/>
    <property type="match status" value="1"/>
</dbReference>
<dbReference type="InterPro" id="IPR052543">
    <property type="entry name" value="HTH_Metal-responsive_Reg"/>
</dbReference>
<reference evidence="2 3" key="1">
    <citation type="submission" date="2022-10" db="EMBL/GenBank/DDBJ databases">
        <title>Defluviimonas sp. nov., isolated from ocean surface sediments.</title>
        <authorList>
            <person name="He W."/>
            <person name="Wang L."/>
            <person name="Zhang D.-F."/>
        </authorList>
    </citation>
    <scope>NUCLEOTIDE SEQUENCE [LARGE SCALE GENOMIC DNA]</scope>
    <source>
        <strain evidence="2 3">WL0024</strain>
    </source>
</reference>
<dbReference type="NCBIfam" id="NF033788">
    <property type="entry name" value="HTH_metalloreg"/>
    <property type="match status" value="1"/>
</dbReference>
<accession>A0ABT2X204</accession>